<dbReference type="InterPro" id="IPR011006">
    <property type="entry name" value="CheY-like_superfamily"/>
</dbReference>
<dbReference type="Pfam" id="PF00486">
    <property type="entry name" value="Trans_reg_C"/>
    <property type="match status" value="1"/>
</dbReference>
<dbReference type="InterPro" id="IPR036388">
    <property type="entry name" value="WH-like_DNA-bd_sf"/>
</dbReference>
<reference evidence="10" key="1">
    <citation type="submission" date="2007-11" db="EMBL/GenBank/DDBJ databases">
        <authorList>
            <person name="Fulton L."/>
            <person name="Clifton S."/>
            <person name="Fulton B."/>
            <person name="Xu J."/>
            <person name="Minx P."/>
            <person name="Pepin K.H."/>
            <person name="Johnson M."/>
            <person name="Thiruvilangam P."/>
            <person name="Bhonagiri V."/>
            <person name="Nash W.E."/>
            <person name="Mardis E.R."/>
            <person name="Wilson R.K."/>
        </authorList>
    </citation>
    <scope>NUCLEOTIDE SEQUENCE [LARGE SCALE GENOMIC DNA]</scope>
    <source>
        <strain evidence="10">DSM 1402</strain>
    </source>
</reference>
<keyword evidence="11" id="KW-1185">Reference proteome</keyword>
<dbReference type="HOGENOM" id="CLU_000445_30_3_9"/>
<evidence type="ECO:0000256" key="1">
    <source>
        <dbReference type="ARBA" id="ARBA00022553"/>
    </source>
</evidence>
<keyword evidence="4 7" id="KW-0238">DNA-binding</keyword>
<dbReference type="InterPro" id="IPR001789">
    <property type="entry name" value="Sig_transdc_resp-reg_receiver"/>
</dbReference>
<dbReference type="GO" id="GO:0032993">
    <property type="term" value="C:protein-DNA complex"/>
    <property type="evidence" value="ECO:0007669"/>
    <property type="project" value="TreeGrafter"/>
</dbReference>
<keyword evidence="1 6" id="KW-0597">Phosphoprotein</keyword>
<evidence type="ECO:0000313" key="11">
    <source>
        <dbReference type="Proteomes" id="UP000005798"/>
    </source>
</evidence>
<protein>
    <submittedName>
        <fullName evidence="10">Response regulator receiver domain protein</fullName>
    </submittedName>
</protein>
<dbReference type="GO" id="GO:0000156">
    <property type="term" value="F:phosphorelay response regulator activity"/>
    <property type="evidence" value="ECO:0007669"/>
    <property type="project" value="TreeGrafter"/>
</dbReference>
<keyword evidence="3" id="KW-0805">Transcription regulation</keyword>
<proteinExistence type="predicted"/>
<dbReference type="AlphaFoldDB" id="B0N2R5"/>
<dbReference type="Gene3D" id="3.40.50.2300">
    <property type="match status" value="1"/>
</dbReference>
<dbReference type="GO" id="GO:0005829">
    <property type="term" value="C:cytosol"/>
    <property type="evidence" value="ECO:0007669"/>
    <property type="project" value="TreeGrafter"/>
</dbReference>
<dbReference type="GO" id="GO:0006355">
    <property type="term" value="P:regulation of DNA-templated transcription"/>
    <property type="evidence" value="ECO:0007669"/>
    <property type="project" value="InterPro"/>
</dbReference>
<evidence type="ECO:0000256" key="7">
    <source>
        <dbReference type="PROSITE-ProRule" id="PRU01091"/>
    </source>
</evidence>
<reference evidence="10" key="2">
    <citation type="submission" date="2014-06" db="EMBL/GenBank/DDBJ databases">
        <title>Draft genome sequence of Clostridium ramosum(DSM 1402).</title>
        <authorList>
            <person name="Sudarsanam P."/>
            <person name="Ley R."/>
            <person name="Guruge J."/>
            <person name="Turnbaugh P.J."/>
            <person name="Mahowald M."/>
            <person name="Liep D."/>
            <person name="Gordon J."/>
        </authorList>
    </citation>
    <scope>NUCLEOTIDE SEQUENCE</scope>
    <source>
        <strain evidence="10">DSM 1402</strain>
    </source>
</reference>
<dbReference type="PANTHER" id="PTHR48111:SF21">
    <property type="entry name" value="DNA-BINDING DUAL MASTER TRANSCRIPTIONAL REGULATOR RPAA"/>
    <property type="match status" value="1"/>
</dbReference>
<name>B0N2R5_9FIRM</name>
<dbReference type="Proteomes" id="UP000005798">
    <property type="component" value="Unassembled WGS sequence"/>
</dbReference>
<sequence length="228" mass="26416">MYDESNRGDTMNKILIVEDEQAICRLIKINLSDAGYSCKCAYDGKGAIELIEYNQFDLILLDIMLPEINGYELMEYIRPLEIPVIFLTAKGDVKDRVKGLKLGAEDYIVKPFEIIELVARVETVLRRYHKTSTVLSVYDISVDTLSRVVKKNDQVINLTVKEYDLLLLFIQNKNIALFRDRIYEAVWGDYYMGDSRTVDLHVQRMRKKLGLEDKIVPVYKVGYRLEGD</sequence>
<dbReference type="FunFam" id="3.40.50.2300:FF:000001">
    <property type="entry name" value="DNA-binding response regulator PhoB"/>
    <property type="match status" value="1"/>
</dbReference>
<dbReference type="SUPFAM" id="SSF52172">
    <property type="entry name" value="CheY-like"/>
    <property type="match status" value="1"/>
</dbReference>
<dbReference type="InterPro" id="IPR001867">
    <property type="entry name" value="OmpR/PhoB-type_DNA-bd"/>
</dbReference>
<feature type="domain" description="OmpR/PhoB-type" evidence="9">
    <location>
        <begin position="132"/>
        <end position="227"/>
    </location>
</feature>
<evidence type="ECO:0000256" key="2">
    <source>
        <dbReference type="ARBA" id="ARBA00023012"/>
    </source>
</evidence>
<evidence type="ECO:0000259" key="9">
    <source>
        <dbReference type="PROSITE" id="PS51755"/>
    </source>
</evidence>
<gene>
    <name evidence="10" type="ORF">CLORAM_00801</name>
</gene>
<evidence type="ECO:0000256" key="4">
    <source>
        <dbReference type="ARBA" id="ARBA00023125"/>
    </source>
</evidence>
<dbReference type="CDD" id="cd17574">
    <property type="entry name" value="REC_OmpR"/>
    <property type="match status" value="1"/>
</dbReference>
<keyword evidence="5" id="KW-0804">Transcription</keyword>
<dbReference type="SMART" id="SM00448">
    <property type="entry name" value="REC"/>
    <property type="match status" value="1"/>
</dbReference>
<dbReference type="PROSITE" id="PS51755">
    <property type="entry name" value="OMPR_PHOB"/>
    <property type="match status" value="1"/>
</dbReference>
<keyword evidence="2" id="KW-0902">Two-component regulatory system</keyword>
<comment type="caution">
    <text evidence="10">The sequence shown here is derived from an EMBL/GenBank/DDBJ whole genome shotgun (WGS) entry which is preliminary data.</text>
</comment>
<dbReference type="InterPro" id="IPR039420">
    <property type="entry name" value="WalR-like"/>
</dbReference>
<evidence type="ECO:0000256" key="3">
    <source>
        <dbReference type="ARBA" id="ARBA00023015"/>
    </source>
</evidence>
<dbReference type="PANTHER" id="PTHR48111">
    <property type="entry name" value="REGULATOR OF RPOS"/>
    <property type="match status" value="1"/>
</dbReference>
<evidence type="ECO:0000313" key="10">
    <source>
        <dbReference type="EMBL" id="EDS18809.1"/>
    </source>
</evidence>
<feature type="modified residue" description="4-aspartylphosphate" evidence="6">
    <location>
        <position position="62"/>
    </location>
</feature>
<dbReference type="SMART" id="SM00862">
    <property type="entry name" value="Trans_reg_C"/>
    <property type="match status" value="1"/>
</dbReference>
<evidence type="ECO:0000256" key="6">
    <source>
        <dbReference type="PROSITE-ProRule" id="PRU00169"/>
    </source>
</evidence>
<dbReference type="Pfam" id="PF00072">
    <property type="entry name" value="Response_reg"/>
    <property type="match status" value="1"/>
</dbReference>
<dbReference type="GO" id="GO:0000976">
    <property type="term" value="F:transcription cis-regulatory region binding"/>
    <property type="evidence" value="ECO:0007669"/>
    <property type="project" value="TreeGrafter"/>
</dbReference>
<dbReference type="Gene3D" id="6.10.250.690">
    <property type="match status" value="1"/>
</dbReference>
<accession>B0N2R5</accession>
<evidence type="ECO:0000259" key="8">
    <source>
        <dbReference type="PROSITE" id="PS50110"/>
    </source>
</evidence>
<evidence type="ECO:0000256" key="5">
    <source>
        <dbReference type="ARBA" id="ARBA00023163"/>
    </source>
</evidence>
<feature type="DNA-binding region" description="OmpR/PhoB-type" evidence="7">
    <location>
        <begin position="132"/>
        <end position="227"/>
    </location>
</feature>
<dbReference type="EMBL" id="ABFX02000004">
    <property type="protein sequence ID" value="EDS18809.1"/>
    <property type="molecule type" value="Genomic_DNA"/>
</dbReference>
<feature type="domain" description="Response regulatory" evidence="8">
    <location>
        <begin position="13"/>
        <end position="125"/>
    </location>
</feature>
<dbReference type="eggNOG" id="COG0745">
    <property type="taxonomic scope" value="Bacteria"/>
</dbReference>
<dbReference type="CDD" id="cd00383">
    <property type="entry name" value="trans_reg_C"/>
    <property type="match status" value="1"/>
</dbReference>
<organism evidence="10 11">
    <name type="scientific">Thomasclavelia ramosa DSM 1402</name>
    <dbReference type="NCBI Taxonomy" id="445974"/>
    <lineage>
        <taxon>Bacteria</taxon>
        <taxon>Bacillati</taxon>
        <taxon>Bacillota</taxon>
        <taxon>Erysipelotrichia</taxon>
        <taxon>Erysipelotrichales</taxon>
        <taxon>Coprobacillaceae</taxon>
        <taxon>Thomasclavelia</taxon>
    </lineage>
</organism>
<dbReference type="PROSITE" id="PS50110">
    <property type="entry name" value="RESPONSE_REGULATORY"/>
    <property type="match status" value="1"/>
</dbReference>
<dbReference type="Gene3D" id="1.10.10.10">
    <property type="entry name" value="Winged helix-like DNA-binding domain superfamily/Winged helix DNA-binding domain"/>
    <property type="match status" value="1"/>
</dbReference>